<reference evidence="8 9" key="1">
    <citation type="submission" date="2020-08" db="EMBL/GenBank/DDBJ databases">
        <authorList>
            <person name="Liu C."/>
            <person name="Sun Q."/>
        </authorList>
    </citation>
    <scope>NUCLEOTIDE SEQUENCE [LARGE SCALE GENOMIC DNA]</scope>
    <source>
        <strain evidence="8 9">N22</strain>
    </source>
</reference>
<evidence type="ECO:0000256" key="2">
    <source>
        <dbReference type="ARBA" id="ARBA00022801"/>
    </source>
</evidence>
<dbReference type="GO" id="GO:0003677">
    <property type="term" value="F:DNA binding"/>
    <property type="evidence" value="ECO:0007669"/>
    <property type="project" value="InterPro"/>
</dbReference>
<comment type="caution">
    <text evidence="8">The sequence shown here is derived from an EMBL/GenBank/DDBJ whole genome shotgun (WGS) entry which is preliminary data.</text>
</comment>
<feature type="binding site" evidence="5">
    <location>
        <begin position="225"/>
        <end position="232"/>
    </location>
    <ligand>
        <name>ATP</name>
        <dbReference type="ChEBI" id="CHEBI:30616"/>
    </ligand>
</feature>
<dbReference type="AlphaFoldDB" id="A0A842JHF5"/>
<dbReference type="GO" id="GO:0043138">
    <property type="term" value="F:3'-5' DNA helicase activity"/>
    <property type="evidence" value="ECO:0007669"/>
    <property type="project" value="TreeGrafter"/>
</dbReference>
<dbReference type="InterPro" id="IPR000212">
    <property type="entry name" value="DNA_helicase_UvrD/REP"/>
</dbReference>
<name>A0A842JHF5_9ACTN</name>
<dbReference type="GO" id="GO:0005524">
    <property type="term" value="F:ATP binding"/>
    <property type="evidence" value="ECO:0007669"/>
    <property type="project" value="UniProtKB-UniRule"/>
</dbReference>
<proteinExistence type="predicted"/>
<dbReference type="InterPro" id="IPR027785">
    <property type="entry name" value="UvrD-like_helicase_C"/>
</dbReference>
<evidence type="ECO:0000256" key="3">
    <source>
        <dbReference type="ARBA" id="ARBA00022806"/>
    </source>
</evidence>
<accession>A0A842JHF5</accession>
<dbReference type="GO" id="GO:0016787">
    <property type="term" value="F:hydrolase activity"/>
    <property type="evidence" value="ECO:0007669"/>
    <property type="project" value="UniProtKB-UniRule"/>
</dbReference>
<evidence type="ECO:0000256" key="4">
    <source>
        <dbReference type="ARBA" id="ARBA00022840"/>
    </source>
</evidence>
<dbReference type="Proteomes" id="UP000587396">
    <property type="component" value="Unassembled WGS sequence"/>
</dbReference>
<keyword evidence="2 5" id="KW-0378">Hydrolase</keyword>
<keyword evidence="9" id="KW-1185">Reference proteome</keyword>
<organism evidence="8 9">
    <name type="scientific">Gordonibacter massiliensis</name>
    <name type="common">ex Traore et al. 2017</name>
    <dbReference type="NCBI Taxonomy" id="1841863"/>
    <lineage>
        <taxon>Bacteria</taxon>
        <taxon>Bacillati</taxon>
        <taxon>Actinomycetota</taxon>
        <taxon>Coriobacteriia</taxon>
        <taxon>Eggerthellales</taxon>
        <taxon>Eggerthellaceae</taxon>
        <taxon>Gordonibacter</taxon>
    </lineage>
</organism>
<dbReference type="PANTHER" id="PTHR11070:SF17">
    <property type="entry name" value="DNA HELICASE IV"/>
    <property type="match status" value="1"/>
</dbReference>
<dbReference type="PANTHER" id="PTHR11070">
    <property type="entry name" value="UVRD / RECB / PCRA DNA HELICASE FAMILY MEMBER"/>
    <property type="match status" value="1"/>
</dbReference>
<dbReference type="RefSeq" id="WP_185906154.1">
    <property type="nucleotide sequence ID" value="NZ_JACMSE010000013.1"/>
</dbReference>
<keyword evidence="1 5" id="KW-0547">Nucleotide-binding</keyword>
<dbReference type="InterPro" id="IPR014016">
    <property type="entry name" value="UvrD-like_ATP-bd"/>
</dbReference>
<evidence type="ECO:0000256" key="6">
    <source>
        <dbReference type="SAM" id="Coils"/>
    </source>
</evidence>
<keyword evidence="6" id="KW-0175">Coiled coil</keyword>
<feature type="domain" description="UvrD-like helicase ATP-binding" evidence="7">
    <location>
        <begin position="204"/>
        <end position="532"/>
    </location>
</feature>
<evidence type="ECO:0000313" key="8">
    <source>
        <dbReference type="EMBL" id="MBC2890456.1"/>
    </source>
</evidence>
<dbReference type="Gene3D" id="3.40.50.300">
    <property type="entry name" value="P-loop containing nucleotide triphosphate hydrolases"/>
    <property type="match status" value="2"/>
</dbReference>
<evidence type="ECO:0000256" key="1">
    <source>
        <dbReference type="ARBA" id="ARBA00022741"/>
    </source>
</evidence>
<dbReference type="SUPFAM" id="SSF52540">
    <property type="entry name" value="P-loop containing nucleoside triphosphate hydrolases"/>
    <property type="match status" value="1"/>
</dbReference>
<dbReference type="Pfam" id="PF13538">
    <property type="entry name" value="UvrD_C_2"/>
    <property type="match status" value="1"/>
</dbReference>
<gene>
    <name evidence="8" type="ORF">H7313_14065</name>
</gene>
<protein>
    <submittedName>
        <fullName evidence="8">ATP-binding domain-containing protein</fullName>
    </submittedName>
</protein>
<keyword evidence="4 5" id="KW-0067">ATP-binding</keyword>
<dbReference type="GO" id="GO:0000725">
    <property type="term" value="P:recombinational repair"/>
    <property type="evidence" value="ECO:0007669"/>
    <property type="project" value="TreeGrafter"/>
</dbReference>
<evidence type="ECO:0000256" key="5">
    <source>
        <dbReference type="PROSITE-ProRule" id="PRU00560"/>
    </source>
</evidence>
<dbReference type="InterPro" id="IPR027417">
    <property type="entry name" value="P-loop_NTPase"/>
</dbReference>
<evidence type="ECO:0000313" key="9">
    <source>
        <dbReference type="Proteomes" id="UP000587396"/>
    </source>
</evidence>
<evidence type="ECO:0000259" key="7">
    <source>
        <dbReference type="PROSITE" id="PS51198"/>
    </source>
</evidence>
<sequence length="685" mass="75870">MGERFENGSIVDEERARLAETLELLRDALERAEGLHERIEGGYREAKRYLAEYRGEIDPSESFQNELALNEEDRRAAQSHYAAERLRKLLDSPYFARVDFAAGEGAAPVASYVGRFSFSFGGRAVVSDWRSPVAGLFYDFEPGPAHFDAPSGRVEGTLALKRQITVEEGRLVHAVDSGSSVRDDVLQYELSRTSDGEMRSIVASIQKEQNALIRDEAPGALVIQGVAGSGKTSIALHRVAYLLYRQRGRLTSKSVAILSPNRVFSDYVSRVLPELGEEPIVNLSLREAVEKELGGAVFVEAPRPAVDDGDEDHRRRARRKGEVAFARELEAFLSRAVDDLFQGTDIAFGRRVVEGAWLEERYRRYGGLPVSERIALVAGDVARDLDARAVGRDRLALPTKGEVRRKLAGMLRAKDELALYRLFLRERGEADLLKLSAGRKVEWEDACPLVLCRAAFRGVGAFAEVKHLVVDEMQDLMPVQHRAVARMFPCEKTVLGDFHQSVDDGNRAELADVAAVYGGARVAKLVRSYRSTCEIMALARRVKPVSGLEAVERHGEEPRIVGCANTAEVLARTEEALAAFKAGGRKTLGIVCKTDDLARRYHKLLRDRWDVQLLAPESGGYLGGASIASVTMAKGLEFDEVVVLDADRRLYATDFDRNLLYVAVTRALHKLTVLHRGDPPAWLTA</sequence>
<keyword evidence="3 5" id="KW-0347">Helicase</keyword>
<dbReference type="EMBL" id="JACMSE010000013">
    <property type="protein sequence ID" value="MBC2890456.1"/>
    <property type="molecule type" value="Genomic_DNA"/>
</dbReference>
<feature type="coiled-coil region" evidence="6">
    <location>
        <begin position="11"/>
        <end position="38"/>
    </location>
</feature>
<dbReference type="PROSITE" id="PS51198">
    <property type="entry name" value="UVRD_HELICASE_ATP_BIND"/>
    <property type="match status" value="1"/>
</dbReference>
<dbReference type="GO" id="GO:0005829">
    <property type="term" value="C:cytosol"/>
    <property type="evidence" value="ECO:0007669"/>
    <property type="project" value="TreeGrafter"/>
</dbReference>